<evidence type="ECO:0000313" key="1">
    <source>
        <dbReference type="EMBL" id="PRP84141.1"/>
    </source>
</evidence>
<keyword evidence="2" id="KW-1185">Reference proteome</keyword>
<gene>
    <name evidence="1" type="ORF">PROFUN_04132</name>
</gene>
<protein>
    <submittedName>
        <fullName evidence="1">Uncharacterized protein</fullName>
    </submittedName>
</protein>
<dbReference type="EMBL" id="MDYQ01000069">
    <property type="protein sequence ID" value="PRP84141.1"/>
    <property type="molecule type" value="Genomic_DNA"/>
</dbReference>
<proteinExistence type="predicted"/>
<reference evidence="1 2" key="1">
    <citation type="journal article" date="2018" name="Genome Biol. Evol.">
        <title>Multiple Roots of Fruiting Body Formation in Amoebozoa.</title>
        <authorList>
            <person name="Hillmann F."/>
            <person name="Forbes G."/>
            <person name="Novohradska S."/>
            <person name="Ferling I."/>
            <person name="Riege K."/>
            <person name="Groth M."/>
            <person name="Westermann M."/>
            <person name="Marz M."/>
            <person name="Spaller T."/>
            <person name="Winckler T."/>
            <person name="Schaap P."/>
            <person name="Glockner G."/>
        </authorList>
    </citation>
    <scope>NUCLEOTIDE SEQUENCE [LARGE SCALE GENOMIC DNA]</scope>
    <source>
        <strain evidence="1 2">Jena</strain>
    </source>
</reference>
<dbReference type="Proteomes" id="UP000241769">
    <property type="component" value="Unassembled WGS sequence"/>
</dbReference>
<sequence length="95" mass="10719">MDSRAVSHHSISIARDCLPNEFGMGSWVFSQATLPVTLSFLTHKMMIFSLHIGWIARDKSYDTMDSRAVSHHSISIAHDCLPYEFGMGSWVFSQV</sequence>
<comment type="caution">
    <text evidence="1">The sequence shown here is derived from an EMBL/GenBank/DDBJ whole genome shotgun (WGS) entry which is preliminary data.</text>
</comment>
<accession>A0A2P6NJL4</accession>
<name>A0A2P6NJL4_9EUKA</name>
<dbReference type="AlphaFoldDB" id="A0A2P6NJL4"/>
<dbReference type="InParanoid" id="A0A2P6NJL4"/>
<organism evidence="1 2">
    <name type="scientific">Planoprotostelium fungivorum</name>
    <dbReference type="NCBI Taxonomy" id="1890364"/>
    <lineage>
        <taxon>Eukaryota</taxon>
        <taxon>Amoebozoa</taxon>
        <taxon>Evosea</taxon>
        <taxon>Variosea</taxon>
        <taxon>Cavosteliida</taxon>
        <taxon>Cavosteliaceae</taxon>
        <taxon>Planoprotostelium</taxon>
    </lineage>
</organism>
<evidence type="ECO:0000313" key="2">
    <source>
        <dbReference type="Proteomes" id="UP000241769"/>
    </source>
</evidence>